<feature type="region of interest" description="Disordered" evidence="1">
    <location>
        <begin position="101"/>
        <end position="210"/>
    </location>
</feature>
<organism evidence="2 3">
    <name type="scientific">Plasmodium vivax</name>
    <name type="common">malaria parasite P. vivax</name>
    <dbReference type="NCBI Taxonomy" id="5855"/>
    <lineage>
        <taxon>Eukaryota</taxon>
        <taxon>Sar</taxon>
        <taxon>Alveolata</taxon>
        <taxon>Apicomplexa</taxon>
        <taxon>Aconoidasida</taxon>
        <taxon>Haemosporida</taxon>
        <taxon>Plasmodiidae</taxon>
        <taxon>Plasmodium</taxon>
        <taxon>Plasmodium (Plasmodium)</taxon>
    </lineage>
</organism>
<accession>A0A1G4H767</accession>
<gene>
    <name evidence="2" type="ORF">PVC01_020023200</name>
</gene>
<dbReference type="VEuPathDB" id="PlasmoDB:PVW1_020025900"/>
<proteinExistence type="predicted"/>
<protein>
    <recommendedName>
        <fullName evidence="4">VIR protein</fullName>
    </recommendedName>
</protein>
<feature type="compositionally biased region" description="Polar residues" evidence="1">
    <location>
        <begin position="231"/>
        <end position="244"/>
    </location>
</feature>
<evidence type="ECO:0000256" key="1">
    <source>
        <dbReference type="SAM" id="MobiDB-lite"/>
    </source>
</evidence>
<name>A0A1G4H767_PLAVI</name>
<feature type="compositionally biased region" description="Polar residues" evidence="1">
    <location>
        <begin position="253"/>
        <end position="267"/>
    </location>
</feature>
<dbReference type="AlphaFoldDB" id="A0A1G4H767"/>
<reference evidence="2 3" key="1">
    <citation type="submission" date="2016-07" db="EMBL/GenBank/DDBJ databases">
        <authorList>
            <consortium name="Pathogen Informatics"/>
        </authorList>
    </citation>
    <scope>NUCLEOTIDE SEQUENCE [LARGE SCALE GENOMIC DNA]</scope>
</reference>
<evidence type="ECO:0008006" key="4">
    <source>
        <dbReference type="Google" id="ProtNLM"/>
    </source>
</evidence>
<dbReference type="Proteomes" id="UP000305196">
    <property type="component" value="Chromosome 2"/>
</dbReference>
<evidence type="ECO:0000313" key="3">
    <source>
        <dbReference type="Proteomes" id="UP000305196"/>
    </source>
</evidence>
<evidence type="ECO:0000313" key="2">
    <source>
        <dbReference type="EMBL" id="SCO70725.1"/>
    </source>
</evidence>
<sequence length="463" mass="50779">MSHVSVISYAARTGLTSGECVDEFVEKLSDIQDKIAQLNGITNKELPEKCTVLRKFVSEKEDELKECYNRKLLNIKFNTQDEVKDEINKCDKYFQSHSSSVTQTKEKIKLERPTEVIRGENKPCKSKDETSEESEKKTETVEEPSGTEHLTGQELQVKSQAQASHVNSRNSDSVQVTQQKLLSNVNPSHTARETSGPIDDNSSRSSELVENQLQQLTNSDQSLLNKLDTPASTHTLQSGNPQKDQATRDETLHVQTPDSEDVNSQSTRAKEPVRGPDMGSYPIHAPNDTTSLGISVHVVTDASSASVANSENLHDITHISLPYNKATDAKEERAEASSDRTVVNRHIDNADTDGLSPDTKVTNSLDPGGINIADIVDGVAGLGDKVTRGVVANGEINCHLTSADKNICEKTLSQTAGSEPHLGEELDRERRNLEACDTQKHNDASHYPQCINIQGFPRTSNGI</sequence>
<feature type="region of interest" description="Disordered" evidence="1">
    <location>
        <begin position="231"/>
        <end position="280"/>
    </location>
</feature>
<dbReference type="EMBL" id="LT615257">
    <property type="protein sequence ID" value="SCO70725.1"/>
    <property type="molecule type" value="Genomic_DNA"/>
</dbReference>
<dbReference type="VEuPathDB" id="PlasmoDB:PVPAM_020025900"/>
<feature type="compositionally biased region" description="Polar residues" evidence="1">
    <location>
        <begin position="148"/>
        <end position="189"/>
    </location>
</feature>
<feature type="compositionally biased region" description="Basic and acidic residues" evidence="1">
    <location>
        <begin position="104"/>
        <end position="140"/>
    </location>
</feature>